<dbReference type="HOGENOM" id="CLU_1922829_0_0_2"/>
<evidence type="ECO:0000313" key="1">
    <source>
        <dbReference type="EMBL" id="ACL16816.1"/>
    </source>
</evidence>
<dbReference type="Proteomes" id="UP000002457">
    <property type="component" value="Chromosome"/>
</dbReference>
<accession>B8GIK3</accession>
<gene>
    <name evidence="1" type="ordered locus">Mpal_1496</name>
</gene>
<evidence type="ECO:0000313" key="2">
    <source>
        <dbReference type="Proteomes" id="UP000002457"/>
    </source>
</evidence>
<dbReference type="EMBL" id="CP001338">
    <property type="protein sequence ID" value="ACL16816.1"/>
    <property type="molecule type" value="Genomic_DNA"/>
</dbReference>
<organism evidence="1 2">
    <name type="scientific">Methanosphaerula palustris (strain ATCC BAA-1556 / DSM 19958 / E1-9c)</name>
    <dbReference type="NCBI Taxonomy" id="521011"/>
    <lineage>
        <taxon>Archaea</taxon>
        <taxon>Methanobacteriati</taxon>
        <taxon>Methanobacteriota</taxon>
        <taxon>Stenosarchaea group</taxon>
        <taxon>Methanomicrobia</taxon>
        <taxon>Methanomicrobiales</taxon>
        <taxon>Methanoregulaceae</taxon>
        <taxon>Methanosphaerula</taxon>
    </lineage>
</organism>
<dbReference type="KEGG" id="mpl:Mpal_1496"/>
<keyword evidence="2" id="KW-1185">Reference proteome</keyword>
<protein>
    <submittedName>
        <fullName evidence="1">Uncharacterized protein</fullName>
    </submittedName>
</protein>
<sequence length="131" mass="14052">MGRAGIVTSPNRALTRSWNSPASARKAGWLSVFSTHASAHAGARRYGLTRTQSQVKNGLHHLQHVCITFAADIAKNKNAGKAPISGTATESSCVQDDRSLFAADLENTHTHPIAEGDDCVCVRSRDLLQTK</sequence>
<name>B8GIK3_METPE</name>
<proteinExistence type="predicted"/>
<dbReference type="AlphaFoldDB" id="B8GIK3"/>
<reference evidence="1 2" key="1">
    <citation type="journal article" date="2015" name="Genome Announc.">
        <title>Complete Genome Sequence of Methanosphaerula palustris E1-9CT, a Hydrogenotrophic Methanogen Isolated from a Minerotrophic Fen Peatland.</title>
        <authorList>
            <person name="Cadillo-Quiroz H."/>
            <person name="Browne P."/>
            <person name="Kyrpides N."/>
            <person name="Woyke T."/>
            <person name="Goodwin L."/>
            <person name="Detter C."/>
            <person name="Yavitt J.B."/>
            <person name="Zinder S.H."/>
        </authorList>
    </citation>
    <scope>NUCLEOTIDE SEQUENCE [LARGE SCALE GENOMIC DNA]</scope>
    <source>
        <strain evidence="2">ATCC BAA-1556 / DSM 19958 / E1-9c</strain>
    </source>
</reference>